<evidence type="ECO:0000313" key="3">
    <source>
        <dbReference type="Proteomes" id="UP001341840"/>
    </source>
</evidence>
<gene>
    <name evidence="2" type="ORF">PIB30_036578</name>
</gene>
<evidence type="ECO:0000256" key="1">
    <source>
        <dbReference type="SAM" id="Phobius"/>
    </source>
</evidence>
<dbReference type="Proteomes" id="UP001341840">
    <property type="component" value="Unassembled WGS sequence"/>
</dbReference>
<reference evidence="2 3" key="1">
    <citation type="journal article" date="2023" name="Plants (Basel)">
        <title>Bridging the Gap: Combining Genomics and Transcriptomics Approaches to Understand Stylosanthes scabra, an Orphan Legume from the Brazilian Caatinga.</title>
        <authorList>
            <person name="Ferreira-Neto J.R.C."/>
            <person name="da Silva M.D."/>
            <person name="Binneck E."/>
            <person name="de Melo N.F."/>
            <person name="da Silva R.H."/>
            <person name="de Melo A.L.T.M."/>
            <person name="Pandolfi V."/>
            <person name="Bustamante F.O."/>
            <person name="Brasileiro-Vidal A.C."/>
            <person name="Benko-Iseppon A.M."/>
        </authorList>
    </citation>
    <scope>NUCLEOTIDE SEQUENCE [LARGE SCALE GENOMIC DNA]</scope>
    <source>
        <tissue evidence="2">Leaves</tissue>
    </source>
</reference>
<name>A0ABU6YC84_9FABA</name>
<feature type="transmembrane region" description="Helical" evidence="1">
    <location>
        <begin position="21"/>
        <end position="39"/>
    </location>
</feature>
<sequence length="150" mass="16832">MLQATNSESQLYRGRIQSKTPATVGSTVATIVFYLTLIVPPTVALAKTIVAEVKSMEVIIFNFGLTSPLEEPSEAAVVFYCSFQSRRRLDRCSYCRLSKSDERSTCYLSPDLHFESAPPLESFFDLIVSLTFVFLKIVGVMCFLEDKDIH</sequence>
<keyword evidence="3" id="KW-1185">Reference proteome</keyword>
<keyword evidence="1" id="KW-1133">Transmembrane helix</keyword>
<keyword evidence="1" id="KW-0472">Membrane</keyword>
<accession>A0ABU6YC84</accession>
<protein>
    <submittedName>
        <fullName evidence="2">Uncharacterized protein</fullName>
    </submittedName>
</protein>
<feature type="transmembrane region" description="Helical" evidence="1">
    <location>
        <begin position="123"/>
        <end position="144"/>
    </location>
</feature>
<proteinExistence type="predicted"/>
<organism evidence="2 3">
    <name type="scientific">Stylosanthes scabra</name>
    <dbReference type="NCBI Taxonomy" id="79078"/>
    <lineage>
        <taxon>Eukaryota</taxon>
        <taxon>Viridiplantae</taxon>
        <taxon>Streptophyta</taxon>
        <taxon>Embryophyta</taxon>
        <taxon>Tracheophyta</taxon>
        <taxon>Spermatophyta</taxon>
        <taxon>Magnoliopsida</taxon>
        <taxon>eudicotyledons</taxon>
        <taxon>Gunneridae</taxon>
        <taxon>Pentapetalae</taxon>
        <taxon>rosids</taxon>
        <taxon>fabids</taxon>
        <taxon>Fabales</taxon>
        <taxon>Fabaceae</taxon>
        <taxon>Papilionoideae</taxon>
        <taxon>50 kb inversion clade</taxon>
        <taxon>dalbergioids sensu lato</taxon>
        <taxon>Dalbergieae</taxon>
        <taxon>Pterocarpus clade</taxon>
        <taxon>Stylosanthes</taxon>
    </lineage>
</organism>
<dbReference type="EMBL" id="JASCZI010241835">
    <property type="protein sequence ID" value="MED6207517.1"/>
    <property type="molecule type" value="Genomic_DNA"/>
</dbReference>
<keyword evidence="1" id="KW-0812">Transmembrane</keyword>
<comment type="caution">
    <text evidence="2">The sequence shown here is derived from an EMBL/GenBank/DDBJ whole genome shotgun (WGS) entry which is preliminary data.</text>
</comment>
<evidence type="ECO:0000313" key="2">
    <source>
        <dbReference type="EMBL" id="MED6207517.1"/>
    </source>
</evidence>